<feature type="non-terminal residue" evidence="2">
    <location>
        <position position="1"/>
    </location>
</feature>
<dbReference type="Gene3D" id="3.90.1530.30">
    <property type="match status" value="1"/>
</dbReference>
<dbReference type="PANTHER" id="PTHR33375:SF1">
    <property type="entry name" value="CHROMOSOME-PARTITIONING PROTEIN PARB-RELATED"/>
    <property type="match status" value="1"/>
</dbReference>
<feature type="domain" description="ParB-like N-terminal" evidence="1">
    <location>
        <begin position="2"/>
        <end position="44"/>
    </location>
</feature>
<accession>A0A926VLY7</accession>
<dbReference type="InterPro" id="IPR050336">
    <property type="entry name" value="Chromosome_partition/occlusion"/>
</dbReference>
<dbReference type="AlphaFoldDB" id="A0A926VLY7"/>
<reference evidence="2" key="1">
    <citation type="journal article" date="2015" name="ISME J.">
        <title>Draft Genome Sequence of Streptomyces incarnatus NRRL8089, which Produces the Nucleoside Antibiotic Sinefungin.</title>
        <authorList>
            <person name="Oshima K."/>
            <person name="Hattori M."/>
            <person name="Shimizu H."/>
            <person name="Fukuda K."/>
            <person name="Nemoto M."/>
            <person name="Inagaki K."/>
            <person name="Tamura T."/>
        </authorList>
    </citation>
    <scope>NUCLEOTIDE SEQUENCE</scope>
    <source>
        <strain evidence="2">FACHB-1375</strain>
    </source>
</reference>
<dbReference type="PANTHER" id="PTHR33375">
    <property type="entry name" value="CHROMOSOME-PARTITIONING PROTEIN PARB-RELATED"/>
    <property type="match status" value="1"/>
</dbReference>
<comment type="caution">
    <text evidence="2">The sequence shown here is derived from an EMBL/GenBank/DDBJ whole genome shotgun (WGS) entry which is preliminary data.</text>
</comment>
<evidence type="ECO:0000259" key="1">
    <source>
        <dbReference type="Pfam" id="PF02195"/>
    </source>
</evidence>
<proteinExistence type="predicted"/>
<reference evidence="2" key="2">
    <citation type="submission" date="2020-08" db="EMBL/GenBank/DDBJ databases">
        <authorList>
            <person name="Chen M."/>
            <person name="Teng W."/>
            <person name="Zhao L."/>
            <person name="Hu C."/>
            <person name="Zhou Y."/>
            <person name="Han B."/>
            <person name="Song L."/>
            <person name="Shu W."/>
        </authorList>
    </citation>
    <scope>NUCLEOTIDE SEQUENCE</scope>
    <source>
        <strain evidence="2">FACHB-1375</strain>
    </source>
</reference>
<dbReference type="InterPro" id="IPR036086">
    <property type="entry name" value="ParB/Sulfiredoxin_sf"/>
</dbReference>
<dbReference type="RefSeq" id="WP_190475277.1">
    <property type="nucleotide sequence ID" value="NZ_JACJPW010000174.1"/>
</dbReference>
<keyword evidence="3" id="KW-1185">Reference proteome</keyword>
<dbReference type="GO" id="GO:0007059">
    <property type="term" value="P:chromosome segregation"/>
    <property type="evidence" value="ECO:0007669"/>
    <property type="project" value="TreeGrafter"/>
</dbReference>
<name>A0A926VLY7_9CYAN</name>
<protein>
    <submittedName>
        <fullName evidence="2">ParB N-terminal domain-containing protein</fullName>
    </submittedName>
</protein>
<dbReference type="Proteomes" id="UP000641646">
    <property type="component" value="Unassembled WGS sequence"/>
</dbReference>
<dbReference type="EMBL" id="JACJPW010000174">
    <property type="protein sequence ID" value="MBD2186195.1"/>
    <property type="molecule type" value="Genomic_DNA"/>
</dbReference>
<dbReference type="SUPFAM" id="SSF110849">
    <property type="entry name" value="ParB/Sulfiredoxin"/>
    <property type="match status" value="1"/>
</dbReference>
<evidence type="ECO:0000313" key="3">
    <source>
        <dbReference type="Proteomes" id="UP000641646"/>
    </source>
</evidence>
<dbReference type="InterPro" id="IPR003115">
    <property type="entry name" value="ParB_N"/>
</dbReference>
<gene>
    <name evidence="2" type="ORF">H6G03_34930</name>
</gene>
<sequence length="279" mass="30869">KDGQIAPIIVIAQSDRYLLWDGQRRWSAAKLLGWTTLRAVKALMPEDLHRKALLTFIHHEDLNYLDKAEAIIKELTTSTGMGEEEIPTILSTVLRRLERSGEANQLTALVTATTEAQVQGVKSLGVSENEEKILLALLDLALNPASVRANLMPMLSLPKDLKAAIRERGLKGAHALALTVISAKTLKTSERQATKERIKATDKVIEQDLTVPKTRELVAKIKAKYVKPEVSESKEVTAVVKGIEKLSSSVMVSTSPEQLAKLRQVLQQKLLEIDEMLNE</sequence>
<evidence type="ECO:0000313" key="2">
    <source>
        <dbReference type="EMBL" id="MBD2186195.1"/>
    </source>
</evidence>
<dbReference type="GO" id="GO:0005694">
    <property type="term" value="C:chromosome"/>
    <property type="evidence" value="ECO:0007669"/>
    <property type="project" value="TreeGrafter"/>
</dbReference>
<dbReference type="Pfam" id="PF02195">
    <property type="entry name" value="ParB_N"/>
    <property type="match status" value="1"/>
</dbReference>
<organism evidence="2 3">
    <name type="scientific">Aerosakkonema funiforme FACHB-1375</name>
    <dbReference type="NCBI Taxonomy" id="2949571"/>
    <lineage>
        <taxon>Bacteria</taxon>
        <taxon>Bacillati</taxon>
        <taxon>Cyanobacteriota</taxon>
        <taxon>Cyanophyceae</taxon>
        <taxon>Oscillatoriophycideae</taxon>
        <taxon>Aerosakkonematales</taxon>
        <taxon>Aerosakkonemataceae</taxon>
        <taxon>Aerosakkonema</taxon>
    </lineage>
</organism>